<organism evidence="1 2">
    <name type="scientific">Agrobacterium tomkonis CFBP 6623</name>
    <dbReference type="NCBI Taxonomy" id="1183432"/>
    <lineage>
        <taxon>Bacteria</taxon>
        <taxon>Pseudomonadati</taxon>
        <taxon>Pseudomonadota</taxon>
        <taxon>Alphaproteobacteria</taxon>
        <taxon>Hyphomicrobiales</taxon>
        <taxon>Rhizobiaceae</taxon>
        <taxon>Rhizobium/Agrobacterium group</taxon>
        <taxon>Agrobacterium</taxon>
        <taxon>Agrobacterium tumefaciens complex</taxon>
    </lineage>
</organism>
<evidence type="ECO:0000313" key="1">
    <source>
        <dbReference type="EMBL" id="CUX36151.1"/>
    </source>
</evidence>
<keyword evidence="2" id="KW-1185">Reference proteome</keyword>
<sequence length="79" mass="8580">MEFTLRAGIIASCCSKSANAILFFLHAIETMQEAETLSRSASHVLSDCSALDRFRVDPANIAVMTSVDDVEIFLARAAE</sequence>
<name>A0A1S7QFQ9_9HYPH</name>
<gene>
    <name evidence="1" type="ORF">AGR3A_Cc420349</name>
</gene>
<dbReference type="AlphaFoldDB" id="A0A1S7QFQ9"/>
<reference evidence="2" key="1">
    <citation type="submission" date="2016-01" db="EMBL/GenBank/DDBJ databases">
        <authorList>
            <person name="Regsiter A."/>
            <person name="william w."/>
        </authorList>
    </citation>
    <scope>NUCLEOTIDE SEQUENCE [LARGE SCALE GENOMIC DNA]</scope>
    <source>
        <strain evidence="2">CFBP 6623</strain>
    </source>
</reference>
<protein>
    <submittedName>
        <fullName evidence="1">Uncharacterized protein</fullName>
    </submittedName>
</protein>
<dbReference type="EMBL" id="FBWK01000037">
    <property type="protein sequence ID" value="CUX36151.1"/>
    <property type="molecule type" value="Genomic_DNA"/>
</dbReference>
<dbReference type="Proteomes" id="UP000191988">
    <property type="component" value="Unassembled WGS sequence"/>
</dbReference>
<proteinExistence type="predicted"/>
<accession>A0A1S7QFQ9</accession>
<evidence type="ECO:0000313" key="2">
    <source>
        <dbReference type="Proteomes" id="UP000191988"/>
    </source>
</evidence>